<dbReference type="InterPro" id="IPR052711">
    <property type="entry name" value="Zinc_ADH-like"/>
</dbReference>
<dbReference type="InterPro" id="IPR011032">
    <property type="entry name" value="GroES-like_sf"/>
</dbReference>
<dbReference type="AlphaFoldDB" id="A0A3M4BPG9"/>
<evidence type="ECO:0000313" key="3">
    <source>
        <dbReference type="Proteomes" id="UP000267908"/>
    </source>
</evidence>
<dbReference type="GO" id="GO:0016491">
    <property type="term" value="F:oxidoreductase activity"/>
    <property type="evidence" value="ECO:0007669"/>
    <property type="project" value="InterPro"/>
</dbReference>
<organism evidence="2 3">
    <name type="scientific">Pseudomonas syringae pv. delphinii</name>
    <dbReference type="NCBI Taxonomy" id="192088"/>
    <lineage>
        <taxon>Bacteria</taxon>
        <taxon>Pseudomonadati</taxon>
        <taxon>Pseudomonadota</taxon>
        <taxon>Gammaproteobacteria</taxon>
        <taxon>Pseudomonadales</taxon>
        <taxon>Pseudomonadaceae</taxon>
        <taxon>Pseudomonas</taxon>
    </lineage>
</organism>
<sequence>MDRRLTMSNTTIYVQAGGGYDQVSVGESEVLAPKSGEITVRLHANSLNYHDFAVVTGMWAPTEKRIPMADGAGVVTAVGEGVSEFKVGDSVVSTFFPEWISGEPLVEGFVTVPGDGVDGYAREQVTARATSFTHAPLGYSHAEASTLTTAGLTAWRALMVDDSLKAGDTVLVQGTGGVSIFALQFAKMVGATVIATSSSDEKLERLQAMGADHLINYRKDSNWGETARKLTGGRGVDHIIDVGGPSTLQHSMSAARVAGHISVIGILSGVAGQLEFVPALVKQLRMQGVLVGSRTQQQDMIRAIDANGMRPVMDRSFPMTDIVEAFKYQETNQHFGKICLDI</sequence>
<accession>A0A3M4BPG9</accession>
<gene>
    <name evidence="2" type="ORF">ALQ28_04033</name>
</gene>
<reference evidence="2 3" key="1">
    <citation type="submission" date="2018-08" db="EMBL/GenBank/DDBJ databases">
        <title>Recombination of ecologically and evolutionarily significant loci maintains genetic cohesion in the Pseudomonas syringae species complex.</title>
        <authorList>
            <person name="Dillon M."/>
            <person name="Thakur S."/>
            <person name="Almeida R.N.D."/>
            <person name="Weir B.S."/>
            <person name="Guttman D.S."/>
        </authorList>
    </citation>
    <scope>NUCLEOTIDE SEQUENCE [LARGE SCALE GENOMIC DNA]</scope>
    <source>
        <strain evidence="2 3">ICMP 4330</strain>
    </source>
</reference>
<dbReference type="InterPro" id="IPR020843">
    <property type="entry name" value="ER"/>
</dbReference>
<evidence type="ECO:0000313" key="2">
    <source>
        <dbReference type="EMBL" id="RMP14149.1"/>
    </source>
</evidence>
<comment type="caution">
    <text evidence="2">The sequence shown here is derived from an EMBL/GenBank/DDBJ whole genome shotgun (WGS) entry which is preliminary data.</text>
</comment>
<proteinExistence type="predicted"/>
<dbReference type="Proteomes" id="UP000267908">
    <property type="component" value="Unassembled WGS sequence"/>
</dbReference>
<dbReference type="InterPro" id="IPR013149">
    <property type="entry name" value="ADH-like_C"/>
</dbReference>
<dbReference type="SUPFAM" id="SSF50129">
    <property type="entry name" value="GroES-like"/>
    <property type="match status" value="1"/>
</dbReference>
<dbReference type="Gene3D" id="3.40.50.720">
    <property type="entry name" value="NAD(P)-binding Rossmann-like Domain"/>
    <property type="match status" value="1"/>
</dbReference>
<dbReference type="SUPFAM" id="SSF51735">
    <property type="entry name" value="NAD(P)-binding Rossmann-fold domains"/>
    <property type="match status" value="1"/>
</dbReference>
<dbReference type="InterPro" id="IPR036291">
    <property type="entry name" value="NAD(P)-bd_dom_sf"/>
</dbReference>
<protein>
    <submittedName>
        <fullName evidence="2">Oxidoreductase zinc-binding protein</fullName>
    </submittedName>
</protein>
<name>A0A3M4BPG9_9PSED</name>
<evidence type="ECO:0000259" key="1">
    <source>
        <dbReference type="SMART" id="SM00829"/>
    </source>
</evidence>
<dbReference type="EMBL" id="RBQG01000137">
    <property type="protein sequence ID" value="RMP14149.1"/>
    <property type="molecule type" value="Genomic_DNA"/>
</dbReference>
<dbReference type="PANTHER" id="PTHR45033:SF2">
    <property type="entry name" value="ZINC-TYPE ALCOHOL DEHYDROGENASE-LIKE PROTEIN C1773.06C"/>
    <property type="match status" value="1"/>
</dbReference>
<dbReference type="InterPro" id="IPR013154">
    <property type="entry name" value="ADH-like_N"/>
</dbReference>
<dbReference type="SMART" id="SM00829">
    <property type="entry name" value="PKS_ER"/>
    <property type="match status" value="1"/>
</dbReference>
<dbReference type="PANTHER" id="PTHR45033">
    <property type="match status" value="1"/>
</dbReference>
<feature type="domain" description="Enoyl reductase (ER)" evidence="1">
    <location>
        <begin position="18"/>
        <end position="340"/>
    </location>
</feature>
<dbReference type="Pfam" id="PF00107">
    <property type="entry name" value="ADH_zinc_N"/>
    <property type="match status" value="1"/>
</dbReference>
<dbReference type="CDD" id="cd08276">
    <property type="entry name" value="MDR7"/>
    <property type="match status" value="1"/>
</dbReference>
<dbReference type="Gene3D" id="3.90.180.10">
    <property type="entry name" value="Medium-chain alcohol dehydrogenases, catalytic domain"/>
    <property type="match status" value="1"/>
</dbReference>
<dbReference type="Pfam" id="PF08240">
    <property type="entry name" value="ADH_N"/>
    <property type="match status" value="1"/>
</dbReference>